<dbReference type="HOGENOM" id="CLU_591776_0_0_1"/>
<feature type="compositionally biased region" description="Basic residues" evidence="1">
    <location>
        <begin position="394"/>
        <end position="404"/>
    </location>
</feature>
<feature type="region of interest" description="Disordered" evidence="1">
    <location>
        <begin position="119"/>
        <end position="154"/>
    </location>
</feature>
<feature type="compositionally biased region" description="Basic residues" evidence="1">
    <location>
        <begin position="450"/>
        <end position="462"/>
    </location>
</feature>
<evidence type="ECO:0000313" key="2">
    <source>
        <dbReference type="Ensembl" id="ENSCSAVP00000014631.1"/>
    </source>
</evidence>
<dbReference type="Proteomes" id="UP000007875">
    <property type="component" value="Unassembled WGS sequence"/>
</dbReference>
<evidence type="ECO:0000256" key="1">
    <source>
        <dbReference type="SAM" id="MobiDB-lite"/>
    </source>
</evidence>
<reference evidence="2" key="2">
    <citation type="submission" date="2025-08" db="UniProtKB">
        <authorList>
            <consortium name="Ensembl"/>
        </authorList>
    </citation>
    <scope>IDENTIFICATION</scope>
</reference>
<feature type="region of interest" description="Disordered" evidence="1">
    <location>
        <begin position="28"/>
        <end position="106"/>
    </location>
</feature>
<dbReference type="AlphaFoldDB" id="H2ZAL6"/>
<keyword evidence="3" id="KW-1185">Reference proteome</keyword>
<feature type="region of interest" description="Disordered" evidence="1">
    <location>
        <begin position="337"/>
        <end position="462"/>
    </location>
</feature>
<dbReference type="InParanoid" id="H2ZAL6"/>
<feature type="compositionally biased region" description="Polar residues" evidence="1">
    <location>
        <begin position="379"/>
        <end position="388"/>
    </location>
</feature>
<accession>H2ZAL6</accession>
<evidence type="ECO:0000313" key="3">
    <source>
        <dbReference type="Proteomes" id="UP000007875"/>
    </source>
</evidence>
<feature type="compositionally biased region" description="Basic residues" evidence="1">
    <location>
        <begin position="83"/>
        <end position="99"/>
    </location>
</feature>
<feature type="compositionally biased region" description="Basic residues" evidence="1">
    <location>
        <begin position="40"/>
        <end position="49"/>
    </location>
</feature>
<reference evidence="3" key="1">
    <citation type="submission" date="2003-08" db="EMBL/GenBank/DDBJ databases">
        <authorList>
            <person name="Birren B."/>
            <person name="Nusbaum C."/>
            <person name="Abebe A."/>
            <person name="Abouelleil A."/>
            <person name="Adekoya E."/>
            <person name="Ait-zahra M."/>
            <person name="Allen N."/>
            <person name="Allen T."/>
            <person name="An P."/>
            <person name="Anderson M."/>
            <person name="Anderson S."/>
            <person name="Arachchi H."/>
            <person name="Armbruster J."/>
            <person name="Bachantsang P."/>
            <person name="Baldwin J."/>
            <person name="Barry A."/>
            <person name="Bayul T."/>
            <person name="Blitshsteyn B."/>
            <person name="Bloom T."/>
            <person name="Blye J."/>
            <person name="Boguslavskiy L."/>
            <person name="Borowsky M."/>
            <person name="Boukhgalter B."/>
            <person name="Brunache A."/>
            <person name="Butler J."/>
            <person name="Calixte N."/>
            <person name="Calvo S."/>
            <person name="Camarata J."/>
            <person name="Campo K."/>
            <person name="Chang J."/>
            <person name="Cheshatsang Y."/>
            <person name="Citroen M."/>
            <person name="Collymore A."/>
            <person name="Considine T."/>
            <person name="Cook A."/>
            <person name="Cooke P."/>
            <person name="Corum B."/>
            <person name="Cuomo C."/>
            <person name="David R."/>
            <person name="Dawoe T."/>
            <person name="Degray S."/>
            <person name="Dodge S."/>
            <person name="Dooley K."/>
            <person name="Dorje P."/>
            <person name="Dorjee K."/>
            <person name="Dorris L."/>
            <person name="Duffey N."/>
            <person name="Dupes A."/>
            <person name="Elkins T."/>
            <person name="Engels R."/>
            <person name="Erickson J."/>
            <person name="Farina A."/>
            <person name="Faro S."/>
            <person name="Ferreira P."/>
            <person name="Fischer H."/>
            <person name="Fitzgerald M."/>
            <person name="Foley K."/>
            <person name="Gage D."/>
            <person name="Galagan J."/>
            <person name="Gearin G."/>
            <person name="Gnerre S."/>
            <person name="Gnirke A."/>
            <person name="Goyette A."/>
            <person name="Graham J."/>
            <person name="Grandbois E."/>
            <person name="Gyaltsen K."/>
            <person name="Hafez N."/>
            <person name="Hagopian D."/>
            <person name="Hagos B."/>
            <person name="Hall J."/>
            <person name="Hatcher B."/>
            <person name="Heller A."/>
            <person name="Higgins H."/>
            <person name="Honan T."/>
            <person name="Horn A."/>
            <person name="Houde N."/>
            <person name="Hughes L."/>
            <person name="Hulme W."/>
            <person name="Husby E."/>
            <person name="Iliev I."/>
            <person name="Jaffe D."/>
            <person name="Jones C."/>
            <person name="Kamal M."/>
            <person name="Kamat A."/>
            <person name="Kamvysselis M."/>
            <person name="Karlsson E."/>
            <person name="Kells C."/>
            <person name="Kieu A."/>
            <person name="Kisner P."/>
            <person name="Kodira C."/>
            <person name="Kulbokas E."/>
            <person name="Labutti K."/>
            <person name="Lama D."/>
            <person name="Landers T."/>
            <person name="Leger J."/>
            <person name="Levine S."/>
            <person name="Lewis D."/>
            <person name="Lewis T."/>
            <person name="Lindblad-toh K."/>
            <person name="Liu X."/>
            <person name="Lokyitsang T."/>
            <person name="Lokyitsang Y."/>
            <person name="Lucien O."/>
            <person name="Lui A."/>
            <person name="Ma L.J."/>
            <person name="Mabbitt R."/>
            <person name="Macdonald J."/>
            <person name="Maclean C."/>
            <person name="Major J."/>
            <person name="Manning J."/>
            <person name="Marabella R."/>
            <person name="Maru K."/>
            <person name="Matthews C."/>
            <person name="Mauceli E."/>
            <person name="Mccarthy M."/>
            <person name="Mcdonough S."/>
            <person name="Mcghee T."/>
            <person name="Meldrim J."/>
            <person name="Meneus L."/>
            <person name="Mesirov J."/>
            <person name="Mihalev A."/>
            <person name="Mihova T."/>
            <person name="Mikkelsen T."/>
            <person name="Mlenga V."/>
            <person name="Moru K."/>
            <person name="Mozes J."/>
            <person name="Mulrain L."/>
            <person name="Munson G."/>
            <person name="Naylor J."/>
            <person name="Newes C."/>
            <person name="Nguyen C."/>
            <person name="Nguyen N."/>
            <person name="Nguyen T."/>
            <person name="Nicol R."/>
            <person name="Nielsen C."/>
            <person name="Nizzari M."/>
            <person name="Norbu C."/>
            <person name="Norbu N."/>
            <person name="O'donnell P."/>
            <person name="Okoawo O."/>
            <person name="O'leary S."/>
            <person name="Omotosho B."/>
            <person name="O'neill K."/>
            <person name="Osman S."/>
            <person name="Parker S."/>
            <person name="Perrin D."/>
            <person name="Phunkhang P."/>
            <person name="Piqani B."/>
            <person name="Purcell S."/>
            <person name="Rachupka T."/>
            <person name="Ramasamy U."/>
            <person name="Rameau R."/>
            <person name="Ray V."/>
            <person name="Raymond C."/>
            <person name="Retta R."/>
            <person name="Richardson S."/>
            <person name="Rise C."/>
            <person name="Rodriguez J."/>
            <person name="Rogers J."/>
            <person name="Rogov P."/>
            <person name="Rutman M."/>
            <person name="Schupbach R."/>
            <person name="Seaman C."/>
            <person name="Settipalli S."/>
            <person name="Sharpe T."/>
            <person name="Sheridan J."/>
            <person name="Sherpa N."/>
            <person name="Shi J."/>
            <person name="Smirnov S."/>
            <person name="Smith C."/>
            <person name="Sougnez C."/>
            <person name="Spencer B."/>
            <person name="Stalker J."/>
            <person name="Stange-thomann N."/>
            <person name="Stavropoulos S."/>
            <person name="Stetson K."/>
            <person name="Stone C."/>
            <person name="Stone S."/>
            <person name="Stubbs M."/>
            <person name="Talamas J."/>
            <person name="Tchuinga P."/>
            <person name="Tenzing P."/>
            <person name="Tesfaye S."/>
            <person name="Theodore J."/>
            <person name="Thoulutsang Y."/>
            <person name="Topham K."/>
            <person name="Towey S."/>
            <person name="Tsamla T."/>
            <person name="Tsomo N."/>
            <person name="Vallee D."/>
            <person name="Vassiliev H."/>
            <person name="Venkataraman V."/>
            <person name="Vinson J."/>
            <person name="Vo A."/>
            <person name="Wade C."/>
            <person name="Wang S."/>
            <person name="Wangchuk T."/>
            <person name="Wangdi T."/>
            <person name="Whittaker C."/>
            <person name="Wilkinson J."/>
            <person name="Wu Y."/>
            <person name="Wyman D."/>
            <person name="Yadav S."/>
            <person name="Yang S."/>
            <person name="Yang X."/>
            <person name="Yeager S."/>
            <person name="Yee E."/>
            <person name="Young G."/>
            <person name="Zainoun J."/>
            <person name="Zembeck L."/>
            <person name="Zimmer A."/>
            <person name="Zody M."/>
            <person name="Lander E."/>
        </authorList>
    </citation>
    <scope>NUCLEOTIDE SEQUENCE [LARGE SCALE GENOMIC DNA]</scope>
</reference>
<sequence>MPIWIVAMVTMVVVVVKLIQLFRNNGGKKESKFSLDTKMSGKKKKSRKQRPVDISEKNLRREAATLDQETDKPLNLTSDQHVNHNKKSEKKKGKSKKKRSLLDTVSSVVEHAPTIEDDGTWETVSTREQRTVQKREKRRQDSLELDVKPPTPVQPHITAQAKEVAPRFARAAGEGWVEGRKQPVVYRTPMEVLPPGQLGEVPLERKDNKQDVWENSSSVVGIPLTTPLHWPSASASGDGWCGITSLSAANEWSDTGAKDLQDWVHVEPSATETDQWRSRTSTILQGSRQWSDMRTGNHPEPPAIALMQREEFLLEPEGGAVDTSDVDNPWNLDVEDDKVGDWSPPEAVWSNANVDWDVPSTATKQPTYLAELSGEESKTTTPSSVTAVQSSNQKKSRRRRKKKQPIAEQEEITEIPTTEHEVAIEPEPEIPQLEREPEVPQIEEWNQPKPTKKKKPRVRKDE</sequence>
<protein>
    <submittedName>
        <fullName evidence="2">Uncharacterized protein</fullName>
    </submittedName>
</protein>
<dbReference type="Ensembl" id="ENSCSAVT00000014798.1">
    <property type="protein sequence ID" value="ENSCSAVP00000014631.1"/>
    <property type="gene ID" value="ENSCSAVG00000008550.1"/>
</dbReference>
<reference evidence="2" key="3">
    <citation type="submission" date="2025-09" db="UniProtKB">
        <authorList>
            <consortium name="Ensembl"/>
        </authorList>
    </citation>
    <scope>IDENTIFICATION</scope>
</reference>
<organism evidence="2 3">
    <name type="scientific">Ciona savignyi</name>
    <name type="common">Pacific transparent sea squirt</name>
    <dbReference type="NCBI Taxonomy" id="51511"/>
    <lineage>
        <taxon>Eukaryota</taxon>
        <taxon>Metazoa</taxon>
        <taxon>Chordata</taxon>
        <taxon>Tunicata</taxon>
        <taxon>Ascidiacea</taxon>
        <taxon>Phlebobranchia</taxon>
        <taxon>Cionidae</taxon>
        <taxon>Ciona</taxon>
    </lineage>
</organism>
<proteinExistence type="predicted"/>
<feature type="compositionally biased region" description="Basic and acidic residues" evidence="1">
    <location>
        <begin position="125"/>
        <end position="147"/>
    </location>
</feature>
<name>H2ZAL6_CIOSA</name>
<feature type="compositionally biased region" description="Basic and acidic residues" evidence="1">
    <location>
        <begin position="50"/>
        <end position="72"/>
    </location>
</feature>